<dbReference type="Proteomes" id="UP000265520">
    <property type="component" value="Unassembled WGS sequence"/>
</dbReference>
<evidence type="ECO:0000313" key="2">
    <source>
        <dbReference type="EMBL" id="MCI58816.1"/>
    </source>
</evidence>
<feature type="compositionally biased region" description="Acidic residues" evidence="1">
    <location>
        <begin position="15"/>
        <end position="25"/>
    </location>
</feature>
<protein>
    <submittedName>
        <fullName evidence="2">Uncharacterized protein</fullName>
    </submittedName>
</protein>
<feature type="non-terminal residue" evidence="2">
    <location>
        <position position="90"/>
    </location>
</feature>
<evidence type="ECO:0000313" key="3">
    <source>
        <dbReference type="Proteomes" id="UP000265520"/>
    </source>
</evidence>
<comment type="caution">
    <text evidence="2">The sequence shown here is derived from an EMBL/GenBank/DDBJ whole genome shotgun (WGS) entry which is preliminary data.</text>
</comment>
<organism evidence="2 3">
    <name type="scientific">Trifolium medium</name>
    <dbReference type="NCBI Taxonomy" id="97028"/>
    <lineage>
        <taxon>Eukaryota</taxon>
        <taxon>Viridiplantae</taxon>
        <taxon>Streptophyta</taxon>
        <taxon>Embryophyta</taxon>
        <taxon>Tracheophyta</taxon>
        <taxon>Spermatophyta</taxon>
        <taxon>Magnoliopsida</taxon>
        <taxon>eudicotyledons</taxon>
        <taxon>Gunneridae</taxon>
        <taxon>Pentapetalae</taxon>
        <taxon>rosids</taxon>
        <taxon>fabids</taxon>
        <taxon>Fabales</taxon>
        <taxon>Fabaceae</taxon>
        <taxon>Papilionoideae</taxon>
        <taxon>50 kb inversion clade</taxon>
        <taxon>NPAAA clade</taxon>
        <taxon>Hologalegina</taxon>
        <taxon>IRL clade</taxon>
        <taxon>Trifolieae</taxon>
        <taxon>Trifolium</taxon>
    </lineage>
</organism>
<proteinExistence type="predicted"/>
<sequence>KKRAPKAPRKFVVHEEDDEEIDEEPLQNKRKRTEPEAKEMNIEADAGISHSNIDNVLNSQVQNQTLPETDLDPALLQPLNVIHPPQTSDL</sequence>
<dbReference type="AlphaFoldDB" id="A0A392TFB6"/>
<name>A0A392TFB6_9FABA</name>
<feature type="compositionally biased region" description="Basic residues" evidence="1">
    <location>
        <begin position="1"/>
        <end position="11"/>
    </location>
</feature>
<keyword evidence="3" id="KW-1185">Reference proteome</keyword>
<reference evidence="2 3" key="1">
    <citation type="journal article" date="2018" name="Front. Plant Sci.">
        <title>Red Clover (Trifolium pratense) and Zigzag Clover (T. medium) - A Picture of Genomic Similarities and Differences.</title>
        <authorList>
            <person name="Dluhosova J."/>
            <person name="Istvanek J."/>
            <person name="Nedelnik J."/>
            <person name="Repkova J."/>
        </authorList>
    </citation>
    <scope>NUCLEOTIDE SEQUENCE [LARGE SCALE GENOMIC DNA]</scope>
    <source>
        <strain evidence="3">cv. 10/8</strain>
        <tissue evidence="2">Leaf</tissue>
    </source>
</reference>
<feature type="non-terminal residue" evidence="2">
    <location>
        <position position="1"/>
    </location>
</feature>
<feature type="region of interest" description="Disordered" evidence="1">
    <location>
        <begin position="1"/>
        <end position="37"/>
    </location>
</feature>
<dbReference type="EMBL" id="LXQA010552144">
    <property type="protein sequence ID" value="MCI58816.1"/>
    <property type="molecule type" value="Genomic_DNA"/>
</dbReference>
<accession>A0A392TFB6</accession>
<evidence type="ECO:0000256" key="1">
    <source>
        <dbReference type="SAM" id="MobiDB-lite"/>
    </source>
</evidence>